<feature type="compositionally biased region" description="Polar residues" evidence="7">
    <location>
        <begin position="226"/>
        <end position="240"/>
    </location>
</feature>
<comment type="caution">
    <text evidence="8">The sequence shown here is derived from an EMBL/GenBank/DDBJ whole genome shotgun (WGS) entry which is preliminary data.</text>
</comment>
<comment type="similarity">
    <text evidence="2">Belongs to the glycosyltransferase 31 family. Beta3-Gal-T subfamily.</text>
</comment>
<proteinExistence type="inferred from homology"/>
<feature type="region of interest" description="Disordered" evidence="7">
    <location>
        <begin position="59"/>
        <end position="243"/>
    </location>
</feature>
<feature type="compositionally biased region" description="Basic and acidic residues" evidence="7">
    <location>
        <begin position="548"/>
        <end position="564"/>
    </location>
</feature>
<keyword evidence="4" id="KW-0735">Signal-anchor</keyword>
<feature type="compositionally biased region" description="Acidic residues" evidence="7">
    <location>
        <begin position="135"/>
        <end position="145"/>
    </location>
</feature>
<dbReference type="InterPro" id="IPR026050">
    <property type="entry name" value="C1GALT1/C1GALT1_chp1"/>
</dbReference>
<keyword evidence="9" id="KW-1185">Reference proteome</keyword>
<evidence type="ECO:0000256" key="3">
    <source>
        <dbReference type="ARBA" id="ARBA00022692"/>
    </source>
</evidence>
<name>A0A9P5H7B7_9HYPO</name>
<evidence type="ECO:0000256" key="2">
    <source>
        <dbReference type="ARBA" id="ARBA00006462"/>
    </source>
</evidence>
<accession>A0A9P5H7B7</accession>
<feature type="compositionally biased region" description="Acidic residues" evidence="7">
    <location>
        <begin position="201"/>
        <end position="216"/>
    </location>
</feature>
<evidence type="ECO:0000313" key="9">
    <source>
        <dbReference type="Proteomes" id="UP000722485"/>
    </source>
</evidence>
<dbReference type="PANTHER" id="PTHR23033">
    <property type="entry name" value="BETA1,3-GALACTOSYLTRANSFERASE"/>
    <property type="match status" value="1"/>
</dbReference>
<protein>
    <submittedName>
        <fullName evidence="8">Uncharacterized protein</fullName>
    </submittedName>
</protein>
<dbReference type="EMBL" id="JAANBB010000188">
    <property type="protein sequence ID" value="KAF7547104.1"/>
    <property type="molecule type" value="Genomic_DNA"/>
</dbReference>
<dbReference type="GO" id="GO:0016020">
    <property type="term" value="C:membrane"/>
    <property type="evidence" value="ECO:0007669"/>
    <property type="project" value="UniProtKB-SubCell"/>
</dbReference>
<dbReference type="AlphaFoldDB" id="A0A9P5H7B7"/>
<keyword evidence="3" id="KW-0812">Transmembrane</keyword>
<feature type="region of interest" description="Disordered" evidence="7">
    <location>
        <begin position="542"/>
        <end position="564"/>
    </location>
</feature>
<sequence>MGFDLSSAWSSPRGWKLITLTLLGLTLLLIVPLYQLSDHDASGIYSHLTKYLGHGGDANSDPVPSVYPNNTEPVITDDDLKGPGGIDNTDLDDSNKSEADGTESEDGADDRVEDLYVTTSVAESEPTEESKPEEELTPADDEIKSEEENKPEDEIKPESTFTTPVAETQSTYQPISENEPESTFTTPAAEYQSTSQPIPESEPENDENKTEEEEKHEEEIKPENPDQNSGNSVYPESRTSPCDGFPSMDGIMLVMKTGATEAFTKLPTQLLTGLQCIEDFLIFSDLEQQVGKYHVYNVLENVKTEAKGDLMEFKLYSAQESCPVSQQDCTTDMKGGWELDKYKFLHMIERTWEMRPNMEWYVFAEADSYVFWPNLVWWLRNKVNPKDFPYVGSVAMLKGFPFAHGGSGYVISGETVKKMAEIPGLADKYDLMAPHECCGDYLMALAVNETDVKVKQAHPMFNGEKPNTLPYSDGHWCQALMTMHHMNSEEVSQVWDYEQNRKSTGFVQIKDMYEAFFAPHLVDRRDEWDNLSDDVCYIAPDETAQNEASDHQKSRQKDEKEKNAYERVAHLSPEHCSKVCVADGLRISQEDYDKMENDSEKFALAQSRYDERVKDVNFNRDRQCFQWRYHKNACCVHKSFKLGTSKKESNAEDTWTSGWFEQGINNWIAAKGDCEPEWKNV</sequence>
<dbReference type="PANTHER" id="PTHR23033:SF40">
    <property type="entry name" value="APPLE DOMAIN-CONTAINING PROTEIN"/>
    <property type="match status" value="1"/>
</dbReference>
<organism evidence="8 9">
    <name type="scientific">Cylindrodendrum hubeiense</name>
    <dbReference type="NCBI Taxonomy" id="595255"/>
    <lineage>
        <taxon>Eukaryota</taxon>
        <taxon>Fungi</taxon>
        <taxon>Dikarya</taxon>
        <taxon>Ascomycota</taxon>
        <taxon>Pezizomycotina</taxon>
        <taxon>Sordariomycetes</taxon>
        <taxon>Hypocreomycetidae</taxon>
        <taxon>Hypocreales</taxon>
        <taxon>Nectriaceae</taxon>
        <taxon>Cylindrodendrum</taxon>
    </lineage>
</organism>
<reference evidence="8" key="1">
    <citation type="submission" date="2020-03" db="EMBL/GenBank/DDBJ databases">
        <title>Draft Genome Sequence of Cylindrodendrum hubeiense.</title>
        <authorList>
            <person name="Buettner E."/>
            <person name="Kellner H."/>
        </authorList>
    </citation>
    <scope>NUCLEOTIDE SEQUENCE</scope>
    <source>
        <strain evidence="8">IHI 201604</strain>
    </source>
</reference>
<evidence type="ECO:0000256" key="6">
    <source>
        <dbReference type="ARBA" id="ARBA00023136"/>
    </source>
</evidence>
<gene>
    <name evidence="8" type="ORF">G7Z17_g7949</name>
</gene>
<evidence type="ECO:0000256" key="1">
    <source>
        <dbReference type="ARBA" id="ARBA00004606"/>
    </source>
</evidence>
<evidence type="ECO:0000256" key="4">
    <source>
        <dbReference type="ARBA" id="ARBA00022968"/>
    </source>
</evidence>
<keyword evidence="6" id="KW-0472">Membrane</keyword>
<keyword evidence="5" id="KW-1133">Transmembrane helix</keyword>
<dbReference type="OrthoDB" id="414175at2759"/>
<evidence type="ECO:0000256" key="5">
    <source>
        <dbReference type="ARBA" id="ARBA00022989"/>
    </source>
</evidence>
<comment type="subcellular location">
    <subcellularLocation>
        <location evidence="1">Membrane</location>
        <topology evidence="1">Single-pass type II membrane protein</topology>
    </subcellularLocation>
</comment>
<evidence type="ECO:0000313" key="8">
    <source>
        <dbReference type="EMBL" id="KAF7547104.1"/>
    </source>
</evidence>
<feature type="compositionally biased region" description="Polar residues" evidence="7">
    <location>
        <begin position="159"/>
        <end position="198"/>
    </location>
</feature>
<dbReference type="Gene3D" id="3.90.550.50">
    <property type="match status" value="1"/>
</dbReference>
<evidence type="ECO:0000256" key="7">
    <source>
        <dbReference type="SAM" id="MobiDB-lite"/>
    </source>
</evidence>
<dbReference type="Proteomes" id="UP000722485">
    <property type="component" value="Unassembled WGS sequence"/>
</dbReference>
<feature type="compositionally biased region" description="Basic and acidic residues" evidence="7">
    <location>
        <begin position="146"/>
        <end position="157"/>
    </location>
</feature>